<dbReference type="GO" id="GO:0003677">
    <property type="term" value="F:DNA binding"/>
    <property type="evidence" value="ECO:0007669"/>
    <property type="project" value="UniProtKB-UniRule"/>
</dbReference>
<dbReference type="InterPro" id="IPR013762">
    <property type="entry name" value="Integrase-like_cat_sf"/>
</dbReference>
<dbReference type="GO" id="GO:0006310">
    <property type="term" value="P:DNA recombination"/>
    <property type="evidence" value="ECO:0007669"/>
    <property type="project" value="UniProtKB-KW"/>
</dbReference>
<dbReference type="InterPro" id="IPR011010">
    <property type="entry name" value="DNA_brk_join_enz"/>
</dbReference>
<sequence length="401" mass="44566">MVQRRQLPPQIKRIELTRRASGRPLVRYQLTVDVGTLDGKRKQLRKRYATEREAREALDEIRGEVAKGTYVHPSVLTVEEACANWLMSRHGIKPKSKSGYDGVLAPVRAELGHLPVQKLTRRHVDELVGRLRDGQVVRADGTKRRPWGARSCNYMLGTLSQVLGQLVHDGTLVRNVVAHVDRVAGKPKKFATYTPLQVERLLRAIRDDRDRHAWHLALSGLRRGEIGGLRWRNIDFEAKTLTIGPTRISVDGKAIEQDDAKSEDSHRVLPIPDPLLLELKAAKKRQLSEKLTVGTGYADLGYVVCNEAGQPYHPDTLSKMWATTVAMAGVPRIRLHDARHTCGTTMHLQGVPAAVIAAWLGHADVAFTMRTYVHSQPDALADGARSLARVVTIRDNVAGAS</sequence>
<comment type="similarity">
    <text evidence="1">Belongs to the 'phage' integrase family.</text>
</comment>
<evidence type="ECO:0000256" key="2">
    <source>
        <dbReference type="ARBA" id="ARBA00023125"/>
    </source>
</evidence>
<keyword evidence="8" id="KW-1185">Reference proteome</keyword>
<dbReference type="InterPro" id="IPR044068">
    <property type="entry name" value="CB"/>
</dbReference>
<evidence type="ECO:0000256" key="3">
    <source>
        <dbReference type="ARBA" id="ARBA00023172"/>
    </source>
</evidence>
<feature type="domain" description="Core-binding (CB)" evidence="6">
    <location>
        <begin position="73"/>
        <end position="167"/>
    </location>
</feature>
<organism evidence="7 8">
    <name type="scientific">Mycobacterium timonense</name>
    <dbReference type="NCBI Taxonomy" id="701043"/>
    <lineage>
        <taxon>Bacteria</taxon>
        <taxon>Bacillati</taxon>
        <taxon>Actinomycetota</taxon>
        <taxon>Actinomycetes</taxon>
        <taxon>Mycobacteriales</taxon>
        <taxon>Mycobacteriaceae</taxon>
        <taxon>Mycobacterium</taxon>
        <taxon>Mycobacterium avium complex (MAC)</taxon>
    </lineage>
</organism>
<evidence type="ECO:0000256" key="4">
    <source>
        <dbReference type="PROSITE-ProRule" id="PRU01248"/>
    </source>
</evidence>
<dbReference type="EMBL" id="BLLA01000001">
    <property type="protein sequence ID" value="GFG98805.1"/>
    <property type="molecule type" value="Genomic_DNA"/>
</dbReference>
<protein>
    <submittedName>
        <fullName evidence="7">Integrase</fullName>
    </submittedName>
</protein>
<evidence type="ECO:0000313" key="8">
    <source>
        <dbReference type="Proteomes" id="UP000465301"/>
    </source>
</evidence>
<dbReference type="CDD" id="cd01189">
    <property type="entry name" value="INT_ICEBs1_C_like"/>
    <property type="match status" value="1"/>
</dbReference>
<dbReference type="GO" id="GO:0015074">
    <property type="term" value="P:DNA integration"/>
    <property type="evidence" value="ECO:0007669"/>
    <property type="project" value="InterPro"/>
</dbReference>
<name>A0A7I9ZD73_9MYCO</name>
<dbReference type="PANTHER" id="PTHR30349:SF64">
    <property type="entry name" value="PROPHAGE INTEGRASE INTD-RELATED"/>
    <property type="match status" value="1"/>
</dbReference>
<evidence type="ECO:0000313" key="7">
    <source>
        <dbReference type="EMBL" id="GFG98805.1"/>
    </source>
</evidence>
<dbReference type="Gene3D" id="1.10.150.130">
    <property type="match status" value="1"/>
</dbReference>
<dbReference type="PANTHER" id="PTHR30349">
    <property type="entry name" value="PHAGE INTEGRASE-RELATED"/>
    <property type="match status" value="1"/>
</dbReference>
<dbReference type="AlphaFoldDB" id="A0A7I9ZD73"/>
<feature type="domain" description="Tyr recombinase" evidence="5">
    <location>
        <begin position="188"/>
        <end position="385"/>
    </location>
</feature>
<dbReference type="PROSITE" id="PS51898">
    <property type="entry name" value="TYR_RECOMBINASE"/>
    <property type="match status" value="1"/>
</dbReference>
<dbReference type="InterPro" id="IPR028259">
    <property type="entry name" value="AP2-like_int_N"/>
</dbReference>
<dbReference type="InterPro" id="IPR002104">
    <property type="entry name" value="Integrase_catalytic"/>
</dbReference>
<reference evidence="7 8" key="1">
    <citation type="journal article" date="2019" name="Emerg. Microbes Infect.">
        <title>Comprehensive subspecies identification of 175 nontuberculous mycobacteria species based on 7547 genomic profiles.</title>
        <authorList>
            <person name="Matsumoto Y."/>
            <person name="Kinjo T."/>
            <person name="Motooka D."/>
            <person name="Nabeya D."/>
            <person name="Jung N."/>
            <person name="Uechi K."/>
            <person name="Horii T."/>
            <person name="Iida T."/>
            <person name="Fujita J."/>
            <person name="Nakamura S."/>
        </authorList>
    </citation>
    <scope>NUCLEOTIDE SEQUENCE [LARGE SCALE GENOMIC DNA]</scope>
    <source>
        <strain evidence="7 8">JCM 30726</strain>
    </source>
</reference>
<gene>
    <name evidence="7" type="ORF">MTIM_46840</name>
</gene>
<keyword evidence="3" id="KW-0233">DNA recombination</keyword>
<dbReference type="Proteomes" id="UP000465301">
    <property type="component" value="Unassembled WGS sequence"/>
</dbReference>
<evidence type="ECO:0000259" key="6">
    <source>
        <dbReference type="PROSITE" id="PS51900"/>
    </source>
</evidence>
<dbReference type="Gene3D" id="1.10.443.10">
    <property type="entry name" value="Intergrase catalytic core"/>
    <property type="match status" value="1"/>
</dbReference>
<proteinExistence type="inferred from homology"/>
<evidence type="ECO:0000259" key="5">
    <source>
        <dbReference type="PROSITE" id="PS51898"/>
    </source>
</evidence>
<comment type="caution">
    <text evidence="7">The sequence shown here is derived from an EMBL/GenBank/DDBJ whole genome shotgun (WGS) entry which is preliminary data.</text>
</comment>
<dbReference type="InterPro" id="IPR010998">
    <property type="entry name" value="Integrase_recombinase_N"/>
</dbReference>
<dbReference type="Pfam" id="PF14657">
    <property type="entry name" value="Arm-DNA-bind_4"/>
    <property type="match status" value="1"/>
</dbReference>
<dbReference type="SUPFAM" id="SSF56349">
    <property type="entry name" value="DNA breaking-rejoining enzymes"/>
    <property type="match status" value="1"/>
</dbReference>
<evidence type="ECO:0000256" key="1">
    <source>
        <dbReference type="ARBA" id="ARBA00008857"/>
    </source>
</evidence>
<dbReference type="Pfam" id="PF00589">
    <property type="entry name" value="Phage_integrase"/>
    <property type="match status" value="1"/>
</dbReference>
<accession>A0A7I9ZD73</accession>
<dbReference type="InterPro" id="IPR050090">
    <property type="entry name" value="Tyrosine_recombinase_XerCD"/>
</dbReference>
<keyword evidence="2 4" id="KW-0238">DNA-binding</keyword>
<dbReference type="RefSeq" id="WP_042910414.1">
    <property type="nucleotide sequence ID" value="NZ_BLLA01000001.1"/>
</dbReference>
<dbReference type="PROSITE" id="PS51900">
    <property type="entry name" value="CB"/>
    <property type="match status" value="1"/>
</dbReference>